<dbReference type="Gene3D" id="1.10.630.10">
    <property type="entry name" value="Cytochrome P450"/>
    <property type="match status" value="1"/>
</dbReference>
<keyword evidence="2" id="KW-0349">Heme</keyword>
<protein>
    <submittedName>
        <fullName evidence="4">Cytochrome P450</fullName>
    </submittedName>
</protein>
<dbReference type="EMBL" id="JBITLE010000001">
    <property type="protein sequence ID" value="MFI7261505.1"/>
    <property type="molecule type" value="Genomic_DNA"/>
</dbReference>
<evidence type="ECO:0000256" key="1">
    <source>
        <dbReference type="ARBA" id="ARBA00010617"/>
    </source>
</evidence>
<comment type="caution">
    <text evidence="4">The sequence shown here is derived from an EMBL/GenBank/DDBJ whole genome shotgun (WGS) entry which is preliminary data.</text>
</comment>
<keyword evidence="5" id="KW-1185">Reference proteome</keyword>
<organism evidence="4 5">
    <name type="scientific">Micromonospora maritima</name>
    <dbReference type="NCBI Taxonomy" id="986711"/>
    <lineage>
        <taxon>Bacteria</taxon>
        <taxon>Bacillati</taxon>
        <taxon>Actinomycetota</taxon>
        <taxon>Actinomycetes</taxon>
        <taxon>Micromonosporales</taxon>
        <taxon>Micromonosporaceae</taxon>
        <taxon>Micromonospora</taxon>
    </lineage>
</organism>
<dbReference type="Proteomes" id="UP001612812">
    <property type="component" value="Unassembled WGS sequence"/>
</dbReference>
<evidence type="ECO:0000256" key="3">
    <source>
        <dbReference type="SAM" id="MobiDB-lite"/>
    </source>
</evidence>
<sequence length="445" mass="47400">MDPVEPSSTSPDWSDEHLLRAPHSGYQRLLADAPVSWSSALQAWVVVSDRLVRDLLVDARLSAQGPMAFMAMLPPEESARLAELREFYGHWMVFSDPPLHTSLRGRVLPDWSPSRTACHRPLVETMVADAVRPLVGRECDAVEELARPLANAIICAILRIPASDAALVAGWAADIIRFIVTPRPLVELGHAALASVRELRGYALERVAEADHPLHAVLDLGPTAVTATFAQFLTGGSDPLSAALAGTIDAMAGFPEQWRRVGGTGEVTVAGAVAEILRYTCPFTLAPRIALAEIEVGGRRIAAGSSVLLLLSAANRDGARFPQVDDLSLGHPSSGQHLTFGRGAHYCLGANLTRLVLEEFVAHLTGSVEVERTGPAQWLPAFGLRSPAVLPVRLRARTRPADPGRPPLVPAPRTPTGLPGSVGRIAAPGGPCLRPTEDPEPGGFV</sequence>
<feature type="compositionally biased region" description="Pro residues" evidence="3">
    <location>
        <begin position="403"/>
        <end position="413"/>
    </location>
</feature>
<accession>A0ABW7ZF73</accession>
<dbReference type="InterPro" id="IPR002397">
    <property type="entry name" value="Cyt_P450_B"/>
</dbReference>
<evidence type="ECO:0000256" key="2">
    <source>
        <dbReference type="RuleBase" id="RU000461"/>
    </source>
</evidence>
<name>A0ABW7ZF73_9ACTN</name>
<dbReference type="InterPro" id="IPR001128">
    <property type="entry name" value="Cyt_P450"/>
</dbReference>
<dbReference type="SUPFAM" id="SSF48264">
    <property type="entry name" value="Cytochrome P450"/>
    <property type="match status" value="1"/>
</dbReference>
<dbReference type="InterPro" id="IPR036396">
    <property type="entry name" value="Cyt_P450_sf"/>
</dbReference>
<feature type="region of interest" description="Disordered" evidence="3">
    <location>
        <begin position="397"/>
        <end position="445"/>
    </location>
</feature>
<keyword evidence="2" id="KW-0408">Iron</keyword>
<proteinExistence type="inferred from homology"/>
<dbReference type="InterPro" id="IPR017972">
    <property type="entry name" value="Cyt_P450_CS"/>
</dbReference>
<evidence type="ECO:0000313" key="5">
    <source>
        <dbReference type="Proteomes" id="UP001612812"/>
    </source>
</evidence>
<dbReference type="PROSITE" id="PS00086">
    <property type="entry name" value="CYTOCHROME_P450"/>
    <property type="match status" value="1"/>
</dbReference>
<gene>
    <name evidence="4" type="ORF">ACIBP4_04235</name>
</gene>
<dbReference type="PANTHER" id="PTHR46696">
    <property type="entry name" value="P450, PUTATIVE (EUROFUNG)-RELATED"/>
    <property type="match status" value="1"/>
</dbReference>
<keyword evidence="2" id="KW-0479">Metal-binding</keyword>
<dbReference type="PRINTS" id="PR00359">
    <property type="entry name" value="BP450"/>
</dbReference>
<dbReference type="PANTHER" id="PTHR46696:SF1">
    <property type="entry name" value="CYTOCHROME P450 YJIB-RELATED"/>
    <property type="match status" value="1"/>
</dbReference>
<dbReference type="Pfam" id="PF00067">
    <property type="entry name" value="p450"/>
    <property type="match status" value="1"/>
</dbReference>
<dbReference type="RefSeq" id="WP_396768504.1">
    <property type="nucleotide sequence ID" value="NZ_JBITLA010000002.1"/>
</dbReference>
<comment type="similarity">
    <text evidence="1 2">Belongs to the cytochrome P450 family.</text>
</comment>
<keyword evidence="2" id="KW-0503">Monooxygenase</keyword>
<evidence type="ECO:0000313" key="4">
    <source>
        <dbReference type="EMBL" id="MFI7261505.1"/>
    </source>
</evidence>
<keyword evidence="2" id="KW-0560">Oxidoreductase</keyword>
<reference evidence="4 5" key="1">
    <citation type="submission" date="2024-10" db="EMBL/GenBank/DDBJ databases">
        <title>The Natural Products Discovery Center: Release of the First 8490 Sequenced Strains for Exploring Actinobacteria Biosynthetic Diversity.</title>
        <authorList>
            <person name="Kalkreuter E."/>
            <person name="Kautsar S.A."/>
            <person name="Yang D."/>
            <person name="Bader C.D."/>
            <person name="Teijaro C.N."/>
            <person name="Fluegel L."/>
            <person name="Davis C.M."/>
            <person name="Simpson J.R."/>
            <person name="Lauterbach L."/>
            <person name="Steele A.D."/>
            <person name="Gui C."/>
            <person name="Meng S."/>
            <person name="Li G."/>
            <person name="Viehrig K."/>
            <person name="Ye F."/>
            <person name="Su P."/>
            <person name="Kiefer A.F."/>
            <person name="Nichols A."/>
            <person name="Cepeda A.J."/>
            <person name="Yan W."/>
            <person name="Fan B."/>
            <person name="Jiang Y."/>
            <person name="Adhikari A."/>
            <person name="Zheng C.-J."/>
            <person name="Schuster L."/>
            <person name="Cowan T.M."/>
            <person name="Smanski M.J."/>
            <person name="Chevrette M.G."/>
            <person name="De Carvalho L.P.S."/>
            <person name="Shen B."/>
        </authorList>
    </citation>
    <scope>NUCLEOTIDE SEQUENCE [LARGE SCALE GENOMIC DNA]</scope>
    <source>
        <strain evidence="4 5">NPDC049845</strain>
    </source>
</reference>